<name>A0A6S6T9Y7_9BACT</name>
<protein>
    <submittedName>
        <fullName evidence="1">Membrane protein</fullName>
    </submittedName>
</protein>
<dbReference type="EMBL" id="CACVAZ010000130">
    <property type="protein sequence ID" value="CAA6820141.1"/>
    <property type="molecule type" value="Genomic_DNA"/>
</dbReference>
<evidence type="ECO:0000313" key="1">
    <source>
        <dbReference type="EMBL" id="CAA6820141.1"/>
    </source>
</evidence>
<gene>
    <name evidence="1" type="ORF">HELGO_WM47547</name>
</gene>
<reference evidence="1" key="1">
    <citation type="submission" date="2020-01" db="EMBL/GenBank/DDBJ databases">
        <authorList>
            <person name="Meier V. D."/>
            <person name="Meier V D."/>
        </authorList>
    </citation>
    <scope>NUCLEOTIDE SEQUENCE</scope>
    <source>
        <strain evidence="1">HLG_WM_MAG_02</strain>
    </source>
</reference>
<proteinExistence type="predicted"/>
<accession>A0A6S6T9Y7</accession>
<dbReference type="AlphaFoldDB" id="A0A6S6T9Y7"/>
<organism evidence="1">
    <name type="scientific">uncultured Sulfurovum sp</name>
    <dbReference type="NCBI Taxonomy" id="269237"/>
    <lineage>
        <taxon>Bacteria</taxon>
        <taxon>Pseudomonadati</taxon>
        <taxon>Campylobacterota</taxon>
        <taxon>Epsilonproteobacteria</taxon>
        <taxon>Campylobacterales</taxon>
        <taxon>Sulfurovaceae</taxon>
        <taxon>Sulfurovum</taxon>
        <taxon>environmental samples</taxon>
    </lineage>
</organism>
<sequence>MLFSEIIKTDGVEGVASKTNISTVNLGYLVEEDFKRLNRVKALGFLLILEREYKDIDVTELRERIKIYYEENRPHDDKVVMVAKDSVEGDGFSFFKYFIIALLIGGAFYLYSDGKLDSLIQNIEDKKDFFDDKKALENNVSTENADKVVVGKSEAESVSIETPVAPKVETIVLNDETLDSDKNDNENKNEVLTQRQLALNLSKVEEVNRSVESVVKEVSEEFLANERNISLGINDVEEPSSSATLTTINVNPTRGMLWFGFINLDSKKRREFMKKSSTPFNINNSKWLLVTGHGYLDIVADDKTIELADNKKHYFYIDSSEMREIDKKEFRKLNGRRGW</sequence>